<dbReference type="AlphaFoldDB" id="A0A517VS88"/>
<dbReference type="Pfam" id="PF00106">
    <property type="entry name" value="adh_short"/>
    <property type="match status" value="1"/>
</dbReference>
<dbReference type="EMBL" id="CP037920">
    <property type="protein sequence ID" value="QDT95882.1"/>
    <property type="molecule type" value="Genomic_DNA"/>
</dbReference>
<proteinExistence type="inferred from homology"/>
<dbReference type="InterPro" id="IPR020904">
    <property type="entry name" value="Sc_DH/Rdtase_CS"/>
</dbReference>
<accession>A0A517VS88</accession>
<dbReference type="NCBIfam" id="NF006120">
    <property type="entry name" value="PRK08264.1-6"/>
    <property type="match status" value="1"/>
</dbReference>
<dbReference type="InterPro" id="IPR036291">
    <property type="entry name" value="NAD(P)-bd_dom_sf"/>
</dbReference>
<evidence type="ECO:0000313" key="5">
    <source>
        <dbReference type="Proteomes" id="UP000318704"/>
    </source>
</evidence>
<evidence type="ECO:0000256" key="3">
    <source>
        <dbReference type="RuleBase" id="RU000363"/>
    </source>
</evidence>
<dbReference type="RefSeq" id="WP_144983080.1">
    <property type="nucleotide sequence ID" value="NZ_CP037920.1"/>
</dbReference>
<reference evidence="4 5" key="1">
    <citation type="submission" date="2019-03" db="EMBL/GenBank/DDBJ databases">
        <title>Deep-cultivation of Planctomycetes and their phenomic and genomic characterization uncovers novel biology.</title>
        <authorList>
            <person name="Wiegand S."/>
            <person name="Jogler M."/>
            <person name="Boedeker C."/>
            <person name="Pinto D."/>
            <person name="Vollmers J."/>
            <person name="Rivas-Marin E."/>
            <person name="Kohn T."/>
            <person name="Peeters S.H."/>
            <person name="Heuer A."/>
            <person name="Rast P."/>
            <person name="Oberbeckmann S."/>
            <person name="Bunk B."/>
            <person name="Jeske O."/>
            <person name="Meyerdierks A."/>
            <person name="Storesund J.E."/>
            <person name="Kallscheuer N."/>
            <person name="Luecker S."/>
            <person name="Lage O.M."/>
            <person name="Pohl T."/>
            <person name="Merkel B.J."/>
            <person name="Hornburger P."/>
            <person name="Mueller R.-W."/>
            <person name="Bruemmer F."/>
            <person name="Labrenz M."/>
            <person name="Spormann A.M."/>
            <person name="Op den Camp H."/>
            <person name="Overmann J."/>
            <person name="Amann R."/>
            <person name="Jetten M.S.M."/>
            <person name="Mascher T."/>
            <person name="Medema M.H."/>
            <person name="Devos D.P."/>
            <person name="Kaster A.-K."/>
            <person name="Ovreas L."/>
            <person name="Rohde M."/>
            <person name="Galperin M.Y."/>
            <person name="Jogler C."/>
        </authorList>
    </citation>
    <scope>NUCLEOTIDE SEQUENCE [LARGE SCALE GENOMIC DNA]</scope>
    <source>
        <strain evidence="4 5">V144</strain>
    </source>
</reference>
<dbReference type="Proteomes" id="UP000318704">
    <property type="component" value="Chromosome"/>
</dbReference>
<dbReference type="PRINTS" id="PR00080">
    <property type="entry name" value="SDRFAMILY"/>
</dbReference>
<dbReference type="PANTHER" id="PTHR43669:SF3">
    <property type="entry name" value="ALCOHOL DEHYDROGENASE, PUTATIVE (AFU_ORTHOLOGUE AFUA_3G03445)-RELATED"/>
    <property type="match status" value="1"/>
</dbReference>
<keyword evidence="2 4" id="KW-0560">Oxidoreductase</keyword>
<dbReference type="SUPFAM" id="SSF51735">
    <property type="entry name" value="NAD(P)-binding Rossmann-fold domains"/>
    <property type="match status" value="1"/>
</dbReference>
<sequence length="247" mass="25487">MGVAIKNSVALVTGANRGIGRAISEGLLEAGAVKVYAAVRNLASVDELIERYGDRVIPIEFDLTRPETAVAAAEIATDVNLVVSNAGVLNVSDPLAEDAVKSLQFQMEGNVYPLIRLAQAFGPVLKANGGGTLAQMNSLASLKNFTPFTTYSASKAAAYSVTQGLREAWAEQGTQVISILAGPLKTDMSDSAGMGDGAPSPDLVADALIGALESGDFLVYPDAMAQGAGEAYASFADNVINAKSSEE</sequence>
<dbReference type="GO" id="GO:0016491">
    <property type="term" value="F:oxidoreductase activity"/>
    <property type="evidence" value="ECO:0007669"/>
    <property type="project" value="UniProtKB-KW"/>
</dbReference>
<gene>
    <name evidence="4" type="ORF">V144x_13310</name>
</gene>
<dbReference type="PRINTS" id="PR00081">
    <property type="entry name" value="GDHRDH"/>
</dbReference>
<protein>
    <submittedName>
        <fullName evidence="4">Putative oxidoreductase</fullName>
        <ecNumber evidence="4">1.-.-.-</ecNumber>
    </submittedName>
</protein>
<name>A0A517VS88_9PLAN</name>
<evidence type="ECO:0000313" key="4">
    <source>
        <dbReference type="EMBL" id="QDT95882.1"/>
    </source>
</evidence>
<organism evidence="4 5">
    <name type="scientific">Gimesia aquarii</name>
    <dbReference type="NCBI Taxonomy" id="2527964"/>
    <lineage>
        <taxon>Bacteria</taxon>
        <taxon>Pseudomonadati</taxon>
        <taxon>Planctomycetota</taxon>
        <taxon>Planctomycetia</taxon>
        <taxon>Planctomycetales</taxon>
        <taxon>Planctomycetaceae</taxon>
        <taxon>Gimesia</taxon>
    </lineage>
</organism>
<evidence type="ECO:0000256" key="2">
    <source>
        <dbReference type="ARBA" id="ARBA00023002"/>
    </source>
</evidence>
<dbReference type="KEGG" id="gaw:V144x_13310"/>
<dbReference type="InterPro" id="IPR002347">
    <property type="entry name" value="SDR_fam"/>
</dbReference>
<dbReference type="EC" id="1.-.-.-" evidence="4"/>
<dbReference type="PANTHER" id="PTHR43669">
    <property type="entry name" value="5-KETO-D-GLUCONATE 5-REDUCTASE"/>
    <property type="match status" value="1"/>
</dbReference>
<dbReference type="PROSITE" id="PS00061">
    <property type="entry name" value="ADH_SHORT"/>
    <property type="match status" value="1"/>
</dbReference>
<comment type="similarity">
    <text evidence="1 3">Belongs to the short-chain dehydrogenases/reductases (SDR) family.</text>
</comment>
<evidence type="ECO:0000256" key="1">
    <source>
        <dbReference type="ARBA" id="ARBA00006484"/>
    </source>
</evidence>
<dbReference type="Gene3D" id="3.40.50.720">
    <property type="entry name" value="NAD(P)-binding Rossmann-like Domain"/>
    <property type="match status" value="1"/>
</dbReference>